<name>A0A1E8EXF0_9CLOT</name>
<dbReference type="InterPro" id="IPR036412">
    <property type="entry name" value="HAD-like_sf"/>
</dbReference>
<evidence type="ECO:0000256" key="2">
    <source>
        <dbReference type="ARBA" id="ARBA00005675"/>
    </source>
</evidence>
<keyword evidence="12" id="KW-0067">ATP-binding</keyword>
<dbReference type="GO" id="GO:0140352">
    <property type="term" value="P:export from cell"/>
    <property type="evidence" value="ECO:0007669"/>
    <property type="project" value="UniProtKB-ARBA"/>
</dbReference>
<evidence type="ECO:0000256" key="4">
    <source>
        <dbReference type="ARBA" id="ARBA00022448"/>
    </source>
</evidence>
<evidence type="ECO:0000256" key="11">
    <source>
        <dbReference type="ARBA" id="ARBA00022837"/>
    </source>
</evidence>
<keyword evidence="9" id="KW-0479">Metal-binding</keyword>
<dbReference type="InterPro" id="IPR023298">
    <property type="entry name" value="ATPase_P-typ_TM_dom_sf"/>
</dbReference>
<dbReference type="SFLD" id="SFLDF00027">
    <property type="entry name" value="p-type_atpase"/>
    <property type="match status" value="1"/>
</dbReference>
<dbReference type="RefSeq" id="WP_070110664.1">
    <property type="nucleotide sequence ID" value="NZ_LZFO01000026.1"/>
</dbReference>
<dbReference type="SUPFAM" id="SSF56784">
    <property type="entry name" value="HAD-like"/>
    <property type="match status" value="1"/>
</dbReference>
<accession>A0A1E8EXF0</accession>
<evidence type="ECO:0000256" key="12">
    <source>
        <dbReference type="ARBA" id="ARBA00022840"/>
    </source>
</evidence>
<feature type="transmembrane region" description="Helical" evidence="18">
    <location>
        <begin position="737"/>
        <end position="761"/>
    </location>
</feature>
<dbReference type="NCBIfam" id="TIGR01494">
    <property type="entry name" value="ATPase_P-type"/>
    <property type="match status" value="3"/>
</dbReference>
<evidence type="ECO:0000256" key="6">
    <source>
        <dbReference type="ARBA" id="ARBA00022553"/>
    </source>
</evidence>
<keyword evidence="4" id="KW-0813">Transport</keyword>
<dbReference type="InterPro" id="IPR044492">
    <property type="entry name" value="P_typ_ATPase_HD_dom"/>
</dbReference>
<keyword evidence="20" id="KW-0378">Hydrolase</keyword>
<keyword evidence="6" id="KW-0597">Phosphoprotein</keyword>
<dbReference type="FunFam" id="3.40.50.1000:FF:000028">
    <property type="entry name" value="Calcium-transporting P-type ATPase, putative"/>
    <property type="match status" value="1"/>
</dbReference>
<dbReference type="PRINTS" id="PR00120">
    <property type="entry name" value="HATPASE"/>
</dbReference>
<evidence type="ECO:0000256" key="3">
    <source>
        <dbReference type="ARBA" id="ARBA00012790"/>
    </source>
</evidence>
<keyword evidence="15" id="KW-0406">Ion transport</keyword>
<gene>
    <name evidence="20" type="ORF">CLOACE_16950</name>
</gene>
<evidence type="ECO:0000256" key="15">
    <source>
        <dbReference type="ARBA" id="ARBA00023065"/>
    </source>
</evidence>
<dbReference type="Gene3D" id="2.70.150.10">
    <property type="entry name" value="Calcium-transporting ATPase, cytoplasmic transduction domain A"/>
    <property type="match status" value="1"/>
</dbReference>
<dbReference type="InterPro" id="IPR018303">
    <property type="entry name" value="ATPase_P-typ_P_site"/>
</dbReference>
<keyword evidence="5" id="KW-1003">Cell membrane</keyword>
<dbReference type="NCBIfam" id="TIGR01517">
    <property type="entry name" value="ATPase-IIB_Ca"/>
    <property type="match status" value="1"/>
</dbReference>
<feature type="transmembrane region" description="Helical" evidence="18">
    <location>
        <begin position="811"/>
        <end position="836"/>
    </location>
</feature>
<dbReference type="InterPro" id="IPR023299">
    <property type="entry name" value="ATPase_P-typ_cyto_dom_N"/>
</dbReference>
<keyword evidence="8 18" id="KW-0812">Transmembrane</keyword>
<dbReference type="FunFam" id="3.40.50.1000:FF:000001">
    <property type="entry name" value="Phospholipid-transporting ATPase IC"/>
    <property type="match status" value="1"/>
</dbReference>
<evidence type="ECO:0000256" key="13">
    <source>
        <dbReference type="ARBA" id="ARBA00022967"/>
    </source>
</evidence>
<dbReference type="GO" id="GO:0005886">
    <property type="term" value="C:plasma membrane"/>
    <property type="evidence" value="ECO:0007669"/>
    <property type="project" value="UniProtKB-SubCell"/>
</dbReference>
<dbReference type="Pfam" id="PF00122">
    <property type="entry name" value="E1-E2_ATPase"/>
    <property type="match status" value="1"/>
</dbReference>
<dbReference type="SFLD" id="SFLDG00002">
    <property type="entry name" value="C1.7:_P-type_atpase_like"/>
    <property type="match status" value="1"/>
</dbReference>
<dbReference type="EMBL" id="LZFO01000026">
    <property type="protein sequence ID" value="OFI05466.1"/>
    <property type="molecule type" value="Genomic_DNA"/>
</dbReference>
<dbReference type="GO" id="GO:0016887">
    <property type="term" value="F:ATP hydrolysis activity"/>
    <property type="evidence" value="ECO:0007669"/>
    <property type="project" value="InterPro"/>
</dbReference>
<dbReference type="Gene3D" id="3.40.50.1000">
    <property type="entry name" value="HAD superfamily/HAD-like"/>
    <property type="match status" value="1"/>
</dbReference>
<dbReference type="InterPro" id="IPR008250">
    <property type="entry name" value="ATPase_P-typ_transduc_dom_A_sf"/>
</dbReference>
<organism evidence="20 21">
    <name type="scientific">Clostridium acetireducens DSM 10703</name>
    <dbReference type="NCBI Taxonomy" id="1121290"/>
    <lineage>
        <taxon>Bacteria</taxon>
        <taxon>Bacillati</taxon>
        <taxon>Bacillota</taxon>
        <taxon>Clostridia</taxon>
        <taxon>Eubacteriales</taxon>
        <taxon>Clostridiaceae</taxon>
        <taxon>Clostridium</taxon>
    </lineage>
</organism>
<evidence type="ECO:0000256" key="18">
    <source>
        <dbReference type="SAM" id="Phobius"/>
    </source>
</evidence>
<feature type="transmembrane region" description="Helical" evidence="18">
    <location>
        <begin position="274"/>
        <end position="298"/>
    </location>
</feature>
<evidence type="ECO:0000256" key="10">
    <source>
        <dbReference type="ARBA" id="ARBA00022741"/>
    </source>
</evidence>
<dbReference type="FunFam" id="3.40.1110.10:FF:000053">
    <property type="entry name" value="Cation-transporting ATPase, E1-E2 family"/>
    <property type="match status" value="1"/>
</dbReference>
<feature type="transmembrane region" description="Helical" evidence="18">
    <location>
        <begin position="670"/>
        <end position="692"/>
    </location>
</feature>
<comment type="subcellular location">
    <subcellularLocation>
        <location evidence="1">Cell membrane</location>
        <topology evidence="1">Multi-pass membrane protein</topology>
    </subcellularLocation>
</comment>
<dbReference type="SUPFAM" id="SSF81665">
    <property type="entry name" value="Calcium ATPase, transmembrane domain M"/>
    <property type="match status" value="1"/>
</dbReference>
<keyword evidence="21" id="KW-1185">Reference proteome</keyword>
<evidence type="ECO:0000259" key="19">
    <source>
        <dbReference type="SMART" id="SM00831"/>
    </source>
</evidence>
<dbReference type="SMART" id="SM00831">
    <property type="entry name" value="Cation_ATPase_N"/>
    <property type="match status" value="1"/>
</dbReference>
<keyword evidence="16 18" id="KW-0472">Membrane</keyword>
<dbReference type="PATRIC" id="fig|1121290.3.peg.1686"/>
<evidence type="ECO:0000256" key="5">
    <source>
        <dbReference type="ARBA" id="ARBA00022475"/>
    </source>
</evidence>
<comment type="caution">
    <text evidence="20">The sequence shown here is derived from an EMBL/GenBank/DDBJ whole genome shotgun (WGS) entry which is preliminary data.</text>
</comment>
<dbReference type="OrthoDB" id="9760364at2"/>
<dbReference type="GO" id="GO:0005388">
    <property type="term" value="F:P-type calcium transporter activity"/>
    <property type="evidence" value="ECO:0007669"/>
    <property type="project" value="UniProtKB-EC"/>
</dbReference>
<dbReference type="Gene3D" id="1.20.1110.10">
    <property type="entry name" value="Calcium-transporting ATPase, transmembrane domain"/>
    <property type="match status" value="1"/>
</dbReference>
<reference evidence="20 21" key="1">
    <citation type="submission" date="2016-06" db="EMBL/GenBank/DDBJ databases">
        <title>Genome sequence of Clostridium acetireducens DSM 10703.</title>
        <authorList>
            <person name="Poehlein A."/>
            <person name="Fluechter S."/>
            <person name="Duerre P."/>
            <person name="Daniel R."/>
        </authorList>
    </citation>
    <scope>NUCLEOTIDE SEQUENCE [LARGE SCALE GENOMIC DNA]</scope>
    <source>
        <strain evidence="20 21">DSM 10703</strain>
    </source>
</reference>
<dbReference type="CDD" id="cd02089">
    <property type="entry name" value="P-type_ATPase_Ca_prok"/>
    <property type="match status" value="1"/>
</dbReference>
<dbReference type="SFLD" id="SFLDS00003">
    <property type="entry name" value="Haloacid_Dehalogenase"/>
    <property type="match status" value="1"/>
</dbReference>
<dbReference type="GO" id="GO:0005524">
    <property type="term" value="F:ATP binding"/>
    <property type="evidence" value="ECO:0007669"/>
    <property type="project" value="UniProtKB-KW"/>
</dbReference>
<dbReference type="FunFam" id="2.70.150.10:FF:000016">
    <property type="entry name" value="Calcium-transporting P-type ATPase putative"/>
    <property type="match status" value="1"/>
</dbReference>
<dbReference type="Gene3D" id="3.40.1110.10">
    <property type="entry name" value="Calcium-transporting ATPase, cytoplasmic domain N"/>
    <property type="match status" value="1"/>
</dbReference>
<dbReference type="InterPro" id="IPR059000">
    <property type="entry name" value="ATPase_P-type_domA"/>
</dbReference>
<dbReference type="Pfam" id="PF13246">
    <property type="entry name" value="Cation_ATPase"/>
    <property type="match status" value="1"/>
</dbReference>
<dbReference type="InterPro" id="IPR006068">
    <property type="entry name" value="ATPase_P-typ_cation-transptr_C"/>
</dbReference>
<dbReference type="EC" id="7.2.2.10" evidence="3"/>
<evidence type="ECO:0000256" key="1">
    <source>
        <dbReference type="ARBA" id="ARBA00004651"/>
    </source>
</evidence>
<feature type="transmembrane region" description="Helical" evidence="18">
    <location>
        <begin position="848"/>
        <end position="867"/>
    </location>
</feature>
<feature type="transmembrane region" description="Helical" evidence="18">
    <location>
        <begin position="55"/>
        <end position="73"/>
    </location>
</feature>
<feature type="transmembrane region" description="Helical" evidence="18">
    <location>
        <begin position="244"/>
        <end position="262"/>
    </location>
</feature>
<keyword evidence="14 18" id="KW-1133">Transmembrane helix</keyword>
<keyword evidence="7" id="KW-0109">Calcium transport</keyword>
<dbReference type="InterPro" id="IPR023214">
    <property type="entry name" value="HAD_sf"/>
</dbReference>
<dbReference type="PANTHER" id="PTHR42861">
    <property type="entry name" value="CALCIUM-TRANSPORTING ATPASE"/>
    <property type="match status" value="1"/>
</dbReference>
<evidence type="ECO:0000313" key="20">
    <source>
        <dbReference type="EMBL" id="OFI05466.1"/>
    </source>
</evidence>
<comment type="similarity">
    <text evidence="2">Belongs to the cation transport ATPase (P-type) (TC 3.A.3) family. Type IIA subfamily.</text>
</comment>
<keyword evidence="11" id="KW-0106">Calcium</keyword>
<evidence type="ECO:0000256" key="9">
    <source>
        <dbReference type="ARBA" id="ARBA00022723"/>
    </source>
</evidence>
<dbReference type="AlphaFoldDB" id="A0A1E8EXF0"/>
<feature type="domain" description="Cation-transporting P-type ATPase N-terminal" evidence="19">
    <location>
        <begin position="1"/>
        <end position="75"/>
    </location>
</feature>
<dbReference type="STRING" id="1121290.CLAOCE_16950"/>
<dbReference type="SUPFAM" id="SSF81653">
    <property type="entry name" value="Calcium ATPase, transduction domain A"/>
    <property type="match status" value="1"/>
</dbReference>
<evidence type="ECO:0000256" key="14">
    <source>
        <dbReference type="ARBA" id="ARBA00022989"/>
    </source>
</evidence>
<evidence type="ECO:0000256" key="16">
    <source>
        <dbReference type="ARBA" id="ARBA00023136"/>
    </source>
</evidence>
<protein>
    <recommendedName>
        <fullName evidence="3">P-type Ca(2+) transporter</fullName>
        <ecNumber evidence="3">7.2.2.10</ecNumber>
    </recommendedName>
</protein>
<dbReference type="SUPFAM" id="SSF81660">
    <property type="entry name" value="Metal cation-transporting ATPase, ATP-binding domain N"/>
    <property type="match status" value="1"/>
</dbReference>
<sequence length="875" mass="95705">MWFNKNIEETITELTTNTVNGLSDDEVEKRKKKYGLNKLASKKQKTIIQLFFEQLNDVLIYILLAAAIVSSALGEISDAVIIAFVIILNAVIGVIQESKAEKSLEALKELSTPKAVVKRNGELKEIPSEEVVPGDIIIIDAGRYIPCDLRLIETANLKIEESAFTGESVPVDKDANLILDDPKTPLGDQKNLAFMSTLATYGRGIGIAVGTGMNTQIGKIAKMLDTNEKELTPLQKKLSEIGKLLGFGALGICAAMFIVAVFQKRNLFEMFLTAISLAVAAIPEGLPAIVTIVLAMGVQKMIKENAIIRKLPAVETLGSVNVICSDKTGTLTQNKMTVTKFYADNYLGDISSLKKDNPVHTLLLESIVLCNDATYSNDSKTGDPTEIALLEAGFKFNIIKEDLEKEHTRVNEIPFESDRKLMTTVNKYNNEYYVITKGATDNLIKLCNKAYVNGNIVSLTEDIKKNIAKASEEMSNDALRVLGAAFKKISSTNTPLDSLEQDLIFVGLTGMIDPPREEVKHSINECKKSGIKTVMITGDHKDTAFAIAKELGIAEDKSQAIFGAEIDDISDEELSKSVENLRVFARVSPEHKVRIVKAFKNNGNIVAMTGDGVNDAPSLKMADIGVAMGITGTDVSKGASDMILTDDNFATIVSAIKEGRNIFNNIKKSVVFLLSCNIGEIISLFLAILLGWPAPLRPIHLLWVNLITDSFPALSLGADPGDPEVMKEKPRNPKESLFAGGTGIFLILNGILIGFLTLVAFVVGRKLYPNSLMHAQTMAFVVLSVSQLFHSLNLRHPKKSIFQSGLFTNKFLIASILIGIFLQDVVITVPVLAKIFKVFDLTPRDWGFVGLLSIIPLILNEIAKIFIRMKDRKQV</sequence>
<evidence type="ECO:0000313" key="21">
    <source>
        <dbReference type="Proteomes" id="UP000175744"/>
    </source>
</evidence>
<dbReference type="Pfam" id="PF00689">
    <property type="entry name" value="Cation_ATPase_C"/>
    <property type="match status" value="1"/>
</dbReference>
<dbReference type="InterPro" id="IPR006408">
    <property type="entry name" value="P-type_ATPase_IIB"/>
</dbReference>
<comment type="catalytic activity">
    <reaction evidence="17">
        <text>Ca(2+)(in) + ATP + H2O = Ca(2+)(out) + ADP + phosphate + H(+)</text>
        <dbReference type="Rhea" id="RHEA:18105"/>
        <dbReference type="ChEBI" id="CHEBI:15377"/>
        <dbReference type="ChEBI" id="CHEBI:15378"/>
        <dbReference type="ChEBI" id="CHEBI:29108"/>
        <dbReference type="ChEBI" id="CHEBI:30616"/>
        <dbReference type="ChEBI" id="CHEBI:43474"/>
        <dbReference type="ChEBI" id="CHEBI:456216"/>
        <dbReference type="EC" id="7.2.2.10"/>
    </reaction>
</comment>
<evidence type="ECO:0000256" key="7">
    <source>
        <dbReference type="ARBA" id="ARBA00022568"/>
    </source>
</evidence>
<dbReference type="GO" id="GO:0046872">
    <property type="term" value="F:metal ion binding"/>
    <property type="evidence" value="ECO:0007669"/>
    <property type="project" value="UniProtKB-KW"/>
</dbReference>
<evidence type="ECO:0000256" key="8">
    <source>
        <dbReference type="ARBA" id="ARBA00022692"/>
    </source>
</evidence>
<dbReference type="PRINTS" id="PR00119">
    <property type="entry name" value="CATATPASE"/>
</dbReference>
<keyword evidence="10" id="KW-0547">Nucleotide-binding</keyword>
<dbReference type="Proteomes" id="UP000175744">
    <property type="component" value="Unassembled WGS sequence"/>
</dbReference>
<keyword evidence="13" id="KW-1278">Translocase</keyword>
<proteinExistence type="inferred from homology"/>
<feature type="transmembrane region" description="Helical" evidence="18">
    <location>
        <begin position="79"/>
        <end position="95"/>
    </location>
</feature>
<evidence type="ECO:0000256" key="17">
    <source>
        <dbReference type="ARBA" id="ARBA00048694"/>
    </source>
</evidence>
<dbReference type="InterPro" id="IPR004014">
    <property type="entry name" value="ATPase_P-typ_cation-transptr_N"/>
</dbReference>
<dbReference type="InterPro" id="IPR001757">
    <property type="entry name" value="P_typ_ATPase"/>
</dbReference>
<dbReference type="PROSITE" id="PS00154">
    <property type="entry name" value="ATPASE_E1_E2"/>
    <property type="match status" value="1"/>
</dbReference>
<dbReference type="Pfam" id="PF00690">
    <property type="entry name" value="Cation_ATPase_N"/>
    <property type="match status" value="1"/>
</dbReference>